<dbReference type="EMBL" id="NKUC01000014">
    <property type="protein sequence ID" value="PYD56933.1"/>
    <property type="molecule type" value="Genomic_DNA"/>
</dbReference>
<reference evidence="1 2" key="1">
    <citation type="submission" date="2017-07" db="EMBL/GenBank/DDBJ databases">
        <title>A draft genome sequence of Komagataeibacter xylinus LMG 1515.</title>
        <authorList>
            <person name="Skraban J."/>
            <person name="Cleenwerck I."/>
            <person name="Vandamme P."/>
            <person name="Trcek J."/>
        </authorList>
    </citation>
    <scope>NUCLEOTIDE SEQUENCE [LARGE SCALE GENOMIC DNA]</scope>
    <source>
        <strain evidence="1 2">LMG 1515</strain>
    </source>
</reference>
<dbReference type="Pfam" id="PF20228">
    <property type="entry name" value="DUF6587"/>
    <property type="match status" value="1"/>
</dbReference>
<keyword evidence="2" id="KW-1185">Reference proteome</keyword>
<evidence type="ECO:0000313" key="1">
    <source>
        <dbReference type="EMBL" id="PYD56933.1"/>
    </source>
</evidence>
<evidence type="ECO:0000313" key="2">
    <source>
        <dbReference type="Proteomes" id="UP000248257"/>
    </source>
</evidence>
<comment type="caution">
    <text evidence="1">The sequence shown here is derived from an EMBL/GenBank/DDBJ whole genome shotgun (WGS) entry which is preliminary data.</text>
</comment>
<protein>
    <submittedName>
        <fullName evidence="1">Uncharacterized protein</fullName>
    </submittedName>
</protein>
<dbReference type="Proteomes" id="UP000248257">
    <property type="component" value="Unassembled WGS sequence"/>
</dbReference>
<proteinExistence type="predicted"/>
<sequence length="83" mass="8733">MHAPQWLQALVAATLVAACAAYWLGRLFPRLGQAGWQATAGLLRRIHAPQALIRPAQARARPRPKGGCGGCSGCADKDCGPKT</sequence>
<dbReference type="AlphaFoldDB" id="A0A318PJ82"/>
<dbReference type="InterPro" id="IPR046494">
    <property type="entry name" value="DUF6587"/>
</dbReference>
<dbReference type="RefSeq" id="WP_061275941.1">
    <property type="nucleotide sequence ID" value="NZ_CBCRXN010000009.1"/>
</dbReference>
<accession>A0A318PJ82</accession>
<dbReference type="STRING" id="1220579.GCA_001571345_02823"/>
<name>A0A318PJ82_KOMXY</name>
<gene>
    <name evidence="1" type="ORF">CFR75_08260</name>
</gene>
<organism evidence="1 2">
    <name type="scientific">Komagataeibacter xylinus</name>
    <name type="common">Gluconacetobacter xylinus</name>
    <dbReference type="NCBI Taxonomy" id="28448"/>
    <lineage>
        <taxon>Bacteria</taxon>
        <taxon>Pseudomonadati</taxon>
        <taxon>Pseudomonadota</taxon>
        <taxon>Alphaproteobacteria</taxon>
        <taxon>Acetobacterales</taxon>
        <taxon>Acetobacteraceae</taxon>
        <taxon>Komagataeibacter</taxon>
    </lineage>
</organism>